<evidence type="ECO:0000259" key="2">
    <source>
        <dbReference type="SMART" id="SM00834"/>
    </source>
</evidence>
<reference evidence="3 4" key="1">
    <citation type="submission" date="2019-03" db="EMBL/GenBank/DDBJ databases">
        <title>Draft genome sequences of novel Actinobacteria.</title>
        <authorList>
            <person name="Sahin N."/>
            <person name="Ay H."/>
            <person name="Saygin H."/>
        </authorList>
    </citation>
    <scope>NUCLEOTIDE SEQUENCE [LARGE SCALE GENOMIC DNA]</scope>
    <source>
        <strain evidence="3 4">KC310</strain>
    </source>
</reference>
<evidence type="ECO:0000313" key="4">
    <source>
        <dbReference type="Proteomes" id="UP000295258"/>
    </source>
</evidence>
<evidence type="ECO:0000256" key="1">
    <source>
        <dbReference type="SAM" id="MobiDB-lite"/>
    </source>
</evidence>
<accession>A0A4R4W0X8</accession>
<dbReference type="SMART" id="SM00834">
    <property type="entry name" value="CxxC_CXXC_SSSS"/>
    <property type="match status" value="1"/>
</dbReference>
<evidence type="ECO:0000313" key="3">
    <source>
        <dbReference type="EMBL" id="TDD09433.1"/>
    </source>
</evidence>
<dbReference type="EMBL" id="SMKO01000017">
    <property type="protein sequence ID" value="TDD09433.1"/>
    <property type="molecule type" value="Genomic_DNA"/>
</dbReference>
<comment type="caution">
    <text evidence="3">The sequence shown here is derived from an EMBL/GenBank/DDBJ whole genome shotgun (WGS) entry which is preliminary data.</text>
</comment>
<dbReference type="InterPro" id="IPR013429">
    <property type="entry name" value="Regulatory_FmdB_Zinc_ribbon"/>
</dbReference>
<keyword evidence="4" id="KW-1185">Reference proteome</keyword>
<dbReference type="NCBIfam" id="TIGR02605">
    <property type="entry name" value="CxxC_CxxC_SSSS"/>
    <property type="match status" value="1"/>
</dbReference>
<sequence>MATYAYRCLDCGQFEVRLPIGTAEAVRDCPVCRSPARRFFTVPNLTRLSPAASAALTREEQSREAPEVVTHVPPGRRWQPPSHPALSRLPRP</sequence>
<gene>
    <name evidence="3" type="ORF">E1292_10185</name>
</gene>
<protein>
    <submittedName>
        <fullName evidence="3">Zinc ribbon domain-containing protein</fullName>
    </submittedName>
</protein>
<feature type="region of interest" description="Disordered" evidence="1">
    <location>
        <begin position="53"/>
        <end position="92"/>
    </location>
</feature>
<feature type="compositionally biased region" description="Basic and acidic residues" evidence="1">
    <location>
        <begin position="57"/>
        <end position="66"/>
    </location>
</feature>
<name>A0A4R4W0X8_9ACTN</name>
<dbReference type="Proteomes" id="UP000295258">
    <property type="component" value="Unassembled WGS sequence"/>
</dbReference>
<organism evidence="3 4">
    <name type="scientific">Nonomuraea deserti</name>
    <dbReference type="NCBI Taxonomy" id="1848322"/>
    <lineage>
        <taxon>Bacteria</taxon>
        <taxon>Bacillati</taxon>
        <taxon>Actinomycetota</taxon>
        <taxon>Actinomycetes</taxon>
        <taxon>Streptosporangiales</taxon>
        <taxon>Streptosporangiaceae</taxon>
        <taxon>Nonomuraea</taxon>
    </lineage>
</organism>
<dbReference type="AlphaFoldDB" id="A0A4R4W0X8"/>
<proteinExistence type="predicted"/>
<dbReference type="Pfam" id="PF09723">
    <property type="entry name" value="Zn_ribbon_8"/>
    <property type="match status" value="1"/>
</dbReference>
<feature type="domain" description="Putative regulatory protein FmdB zinc ribbon" evidence="2">
    <location>
        <begin position="1"/>
        <end position="41"/>
    </location>
</feature>